<protein>
    <submittedName>
        <fullName evidence="5">C2H2-type domain-containing protein</fullName>
    </submittedName>
</protein>
<gene>
    <name evidence="3" type="ORF">GPUH_LOCUS13430</name>
</gene>
<proteinExistence type="predicted"/>
<dbReference type="PROSITE" id="PS50157">
    <property type="entry name" value="ZINC_FINGER_C2H2_2"/>
    <property type="match status" value="2"/>
</dbReference>
<dbReference type="OrthoDB" id="9411774at2759"/>
<dbReference type="Gene3D" id="3.30.160.60">
    <property type="entry name" value="Classic Zinc Finger"/>
    <property type="match status" value="1"/>
</dbReference>
<keyword evidence="1" id="KW-0479">Metal-binding</keyword>
<dbReference type="Proteomes" id="UP000271098">
    <property type="component" value="Unassembled WGS sequence"/>
</dbReference>
<dbReference type="AlphaFoldDB" id="A0A183DXJ1"/>
<dbReference type="SUPFAM" id="SSF57667">
    <property type="entry name" value="beta-beta-alpha zinc fingers"/>
    <property type="match status" value="1"/>
</dbReference>
<dbReference type="PROSITE" id="PS51257">
    <property type="entry name" value="PROKAR_LIPOPROTEIN"/>
    <property type="match status" value="1"/>
</dbReference>
<evidence type="ECO:0000313" key="4">
    <source>
        <dbReference type="Proteomes" id="UP000271098"/>
    </source>
</evidence>
<reference evidence="5" key="1">
    <citation type="submission" date="2016-06" db="UniProtKB">
        <authorList>
            <consortium name="WormBaseParasite"/>
        </authorList>
    </citation>
    <scope>IDENTIFICATION</scope>
</reference>
<dbReference type="WBParaSite" id="GPUH_0001344701-mRNA-1">
    <property type="protein sequence ID" value="GPUH_0001344701-mRNA-1"/>
    <property type="gene ID" value="GPUH_0001344701"/>
</dbReference>
<dbReference type="GO" id="GO:0008270">
    <property type="term" value="F:zinc ion binding"/>
    <property type="evidence" value="ECO:0007669"/>
    <property type="project" value="UniProtKB-KW"/>
</dbReference>
<name>A0A183DXJ1_9BILA</name>
<dbReference type="PROSITE" id="PS00028">
    <property type="entry name" value="ZINC_FINGER_C2H2_1"/>
    <property type="match status" value="2"/>
</dbReference>
<reference evidence="3 4" key="2">
    <citation type="submission" date="2018-11" db="EMBL/GenBank/DDBJ databases">
        <authorList>
            <consortium name="Pathogen Informatics"/>
        </authorList>
    </citation>
    <scope>NUCLEOTIDE SEQUENCE [LARGE SCALE GENOMIC DNA]</scope>
</reference>
<feature type="domain" description="C2H2-type" evidence="2">
    <location>
        <begin position="492"/>
        <end position="520"/>
    </location>
</feature>
<keyword evidence="4" id="KW-1185">Reference proteome</keyword>
<keyword evidence="1" id="KW-0863">Zinc-finger</keyword>
<dbReference type="InterPro" id="IPR013087">
    <property type="entry name" value="Znf_C2H2_type"/>
</dbReference>
<dbReference type="EMBL" id="UYRT01080214">
    <property type="protein sequence ID" value="VDN22289.1"/>
    <property type="molecule type" value="Genomic_DNA"/>
</dbReference>
<dbReference type="InterPro" id="IPR036236">
    <property type="entry name" value="Znf_C2H2_sf"/>
</dbReference>
<evidence type="ECO:0000313" key="5">
    <source>
        <dbReference type="WBParaSite" id="GPUH_0001344701-mRNA-1"/>
    </source>
</evidence>
<evidence type="ECO:0000259" key="2">
    <source>
        <dbReference type="PROSITE" id="PS50157"/>
    </source>
</evidence>
<dbReference type="SMART" id="SM00355">
    <property type="entry name" value="ZnF_C2H2"/>
    <property type="match status" value="3"/>
</dbReference>
<evidence type="ECO:0000256" key="1">
    <source>
        <dbReference type="PROSITE-ProRule" id="PRU00042"/>
    </source>
</evidence>
<feature type="domain" description="C2H2-type" evidence="2">
    <location>
        <begin position="433"/>
        <end position="460"/>
    </location>
</feature>
<evidence type="ECO:0000313" key="3">
    <source>
        <dbReference type="EMBL" id="VDN22289.1"/>
    </source>
</evidence>
<sequence>MYDYRYTTAVYNSIVSQMSLAAACKLFICFFPLHLAAPSNHSFLSSDALHQKPAAETIPAAFTEMTSYLYPPDTPSRNLATDVSHAGFAENIGIDVLNFEITPYYHQMDRLFDDWLQTIDNPDQSLVSNENLANEQGIMDFEATLLAAEPDAAQAAATTSDVHAGQTKLWNSRLDSDTISAFISKNAQFSELQPAADLEQTKHIQQKPVTFCGKTAMLNNPLLTYATAQLPSDPMDIFRTNRGSRDLASISSTEFNSKSLSTLLQSPTTDKLGTDATCLHGSASDSGACSMPRSVDSELPTDPCTSHCATGGATVSELFIVRSSAACNPDTSDKYFVNRLPEGKSKLRALLCSNPLPPVVNDVPIGKPSMTAPVHFITKQSTSSKKLGKKLSISQSAPTQNSVRTGLTTVASVGLICTAQPSTSNSTKSTKWFTCGRCGKLFLAYVVFKKHLNSHNKKGEYRCNWPECGILETGYRRLSRHYVEHLSGSDLYPCDTCGKVYDRWCALTMHKQAVHTKGGEFCSRN</sequence>
<organism evidence="5">
    <name type="scientific">Gongylonema pulchrum</name>
    <dbReference type="NCBI Taxonomy" id="637853"/>
    <lineage>
        <taxon>Eukaryota</taxon>
        <taxon>Metazoa</taxon>
        <taxon>Ecdysozoa</taxon>
        <taxon>Nematoda</taxon>
        <taxon>Chromadorea</taxon>
        <taxon>Rhabditida</taxon>
        <taxon>Spirurina</taxon>
        <taxon>Spiruromorpha</taxon>
        <taxon>Spiruroidea</taxon>
        <taxon>Gongylonematidae</taxon>
        <taxon>Gongylonema</taxon>
    </lineage>
</organism>
<keyword evidence="1" id="KW-0862">Zinc</keyword>
<accession>A0A183DXJ1</accession>